<dbReference type="AlphaFoldDB" id="A0A0M3K0S5"/>
<organism evidence="3">
    <name type="scientific">Anisakis simplex</name>
    <name type="common">Herring worm</name>
    <dbReference type="NCBI Taxonomy" id="6269"/>
    <lineage>
        <taxon>Eukaryota</taxon>
        <taxon>Metazoa</taxon>
        <taxon>Ecdysozoa</taxon>
        <taxon>Nematoda</taxon>
        <taxon>Chromadorea</taxon>
        <taxon>Rhabditida</taxon>
        <taxon>Spirurina</taxon>
        <taxon>Ascaridomorpha</taxon>
        <taxon>Ascaridoidea</taxon>
        <taxon>Anisakidae</taxon>
        <taxon>Anisakis</taxon>
        <taxon>Anisakis simplex complex</taxon>
    </lineage>
</organism>
<evidence type="ECO:0000313" key="3">
    <source>
        <dbReference type="WBParaSite" id="ASIM_0001442501-mRNA-1"/>
    </source>
</evidence>
<dbReference type="WBParaSite" id="ASIM_0001442501-mRNA-1">
    <property type="protein sequence ID" value="ASIM_0001442501-mRNA-1"/>
    <property type="gene ID" value="ASIM_0001442501"/>
</dbReference>
<accession>A0A0M3K0S5</accession>
<dbReference type="OrthoDB" id="5782315at2759"/>
<dbReference type="EMBL" id="UYRR01031523">
    <property type="protein sequence ID" value="VDK50745.1"/>
    <property type="molecule type" value="Genomic_DNA"/>
</dbReference>
<evidence type="ECO:0000313" key="2">
    <source>
        <dbReference type="Proteomes" id="UP000267096"/>
    </source>
</evidence>
<dbReference type="InterPro" id="IPR004245">
    <property type="entry name" value="DUF229"/>
</dbReference>
<dbReference type="Pfam" id="PF02995">
    <property type="entry name" value="DUF229"/>
    <property type="match status" value="1"/>
</dbReference>
<proteinExistence type="predicted"/>
<evidence type="ECO:0000313" key="1">
    <source>
        <dbReference type="EMBL" id="VDK50745.1"/>
    </source>
</evidence>
<reference evidence="3" key="1">
    <citation type="submission" date="2017-02" db="UniProtKB">
        <authorList>
            <consortium name="WormBaseParasite"/>
        </authorList>
    </citation>
    <scope>IDENTIFICATION</scope>
</reference>
<reference evidence="1 2" key="2">
    <citation type="submission" date="2018-11" db="EMBL/GenBank/DDBJ databases">
        <authorList>
            <consortium name="Pathogen Informatics"/>
        </authorList>
    </citation>
    <scope>NUCLEOTIDE SEQUENCE [LARGE SCALE GENOMIC DNA]</scope>
</reference>
<gene>
    <name evidence="1" type="ORF">ASIM_LOCUS13852</name>
</gene>
<name>A0A0M3K0S5_ANISI</name>
<dbReference type="Proteomes" id="UP000267096">
    <property type="component" value="Unassembled WGS sequence"/>
</dbReference>
<sequence>MEVDEWYCLCYTWKDVMLDSDRVQQAGRTVIDTVNRFLESENISNICAKLEFTKVLSAKSHVRKDVLIVASEASPSHDNAQR</sequence>
<protein>
    <submittedName>
        <fullName evidence="3">Ovule protein</fullName>
    </submittedName>
</protein>
<keyword evidence="2" id="KW-1185">Reference proteome</keyword>